<evidence type="ECO:0000256" key="9">
    <source>
        <dbReference type="ARBA" id="ARBA00022777"/>
    </source>
</evidence>
<comment type="similarity">
    <text evidence="13">Belongs to the LpxK family.</text>
</comment>
<keyword evidence="8 13" id="KW-0547">Nucleotide-binding</keyword>
<evidence type="ECO:0000256" key="7">
    <source>
        <dbReference type="ARBA" id="ARBA00022679"/>
    </source>
</evidence>
<comment type="caution">
    <text evidence="14">The sequence shown here is derived from an EMBL/GenBank/DDBJ whole genome shotgun (WGS) entry which is preliminary data.</text>
</comment>
<dbReference type="AlphaFoldDB" id="A0A2W7RF42"/>
<dbReference type="GO" id="GO:0009244">
    <property type="term" value="P:lipopolysaccharide core region biosynthetic process"/>
    <property type="evidence" value="ECO:0007669"/>
    <property type="project" value="TreeGrafter"/>
</dbReference>
<feature type="binding site" evidence="13">
    <location>
        <begin position="47"/>
        <end position="54"/>
    </location>
    <ligand>
        <name>ATP</name>
        <dbReference type="ChEBI" id="CHEBI:30616"/>
    </ligand>
</feature>
<evidence type="ECO:0000313" key="14">
    <source>
        <dbReference type="EMBL" id="PZX49335.1"/>
    </source>
</evidence>
<dbReference type="PANTHER" id="PTHR42724:SF1">
    <property type="entry name" value="TETRAACYLDISACCHARIDE 4'-KINASE, MITOCHONDRIAL-RELATED"/>
    <property type="match status" value="1"/>
</dbReference>
<keyword evidence="9 13" id="KW-0418">Kinase</keyword>
<evidence type="ECO:0000256" key="5">
    <source>
        <dbReference type="ARBA" id="ARBA00022516"/>
    </source>
</evidence>
<evidence type="ECO:0000256" key="4">
    <source>
        <dbReference type="ARBA" id="ARBA00016436"/>
    </source>
</evidence>
<dbReference type="SUPFAM" id="SSF52540">
    <property type="entry name" value="P-loop containing nucleoside triphosphate hydrolases"/>
    <property type="match status" value="1"/>
</dbReference>
<dbReference type="InterPro" id="IPR027417">
    <property type="entry name" value="P-loop_NTPase"/>
</dbReference>
<comment type="function">
    <text evidence="1 13">Transfers the gamma-phosphate of ATP to the 4'-position of a tetraacyldisaccharide 1-phosphate intermediate (termed DS-1-P) to form tetraacyldisaccharide 1,4'-bis-phosphate (lipid IVA).</text>
</comment>
<gene>
    <name evidence="13" type="primary">lpxK</name>
    <name evidence="14" type="ORF">LV85_03124</name>
</gene>
<comment type="catalytic activity">
    <reaction evidence="13">
        <text>a lipid A disaccharide + ATP = a lipid IVA + ADP + H(+)</text>
        <dbReference type="Rhea" id="RHEA:67840"/>
        <dbReference type="ChEBI" id="CHEBI:15378"/>
        <dbReference type="ChEBI" id="CHEBI:30616"/>
        <dbReference type="ChEBI" id="CHEBI:176343"/>
        <dbReference type="ChEBI" id="CHEBI:176425"/>
        <dbReference type="ChEBI" id="CHEBI:456216"/>
        <dbReference type="EC" id="2.7.1.130"/>
    </reaction>
</comment>
<dbReference type="NCBIfam" id="TIGR00682">
    <property type="entry name" value="lpxK"/>
    <property type="match status" value="1"/>
</dbReference>
<dbReference type="RefSeq" id="WP_111321061.1">
    <property type="nucleotide sequence ID" value="NZ_QKZT01000015.1"/>
</dbReference>
<dbReference type="HAMAP" id="MF_00409">
    <property type="entry name" value="LpxK"/>
    <property type="match status" value="1"/>
</dbReference>
<evidence type="ECO:0000256" key="6">
    <source>
        <dbReference type="ARBA" id="ARBA00022556"/>
    </source>
</evidence>
<dbReference type="GO" id="GO:0005886">
    <property type="term" value="C:plasma membrane"/>
    <property type="evidence" value="ECO:0007669"/>
    <property type="project" value="TreeGrafter"/>
</dbReference>
<evidence type="ECO:0000256" key="8">
    <source>
        <dbReference type="ARBA" id="ARBA00022741"/>
    </source>
</evidence>
<proteinExistence type="inferred from homology"/>
<keyword evidence="5 13" id="KW-0444">Lipid biosynthesis</keyword>
<dbReference type="InterPro" id="IPR003758">
    <property type="entry name" value="LpxK"/>
</dbReference>
<keyword evidence="10 13" id="KW-0067">ATP-binding</keyword>
<dbReference type="GO" id="GO:0009245">
    <property type="term" value="P:lipid A biosynthetic process"/>
    <property type="evidence" value="ECO:0007669"/>
    <property type="project" value="UniProtKB-UniRule"/>
</dbReference>
<dbReference type="EMBL" id="QKZT01000015">
    <property type="protein sequence ID" value="PZX49335.1"/>
    <property type="molecule type" value="Genomic_DNA"/>
</dbReference>
<evidence type="ECO:0000256" key="3">
    <source>
        <dbReference type="ARBA" id="ARBA00012071"/>
    </source>
</evidence>
<dbReference type="EC" id="2.7.1.130" evidence="3 13"/>
<name>A0A2W7RF42_9BACT</name>
<evidence type="ECO:0000256" key="2">
    <source>
        <dbReference type="ARBA" id="ARBA00004870"/>
    </source>
</evidence>
<evidence type="ECO:0000313" key="15">
    <source>
        <dbReference type="Proteomes" id="UP000248882"/>
    </source>
</evidence>
<keyword evidence="15" id="KW-1185">Reference proteome</keyword>
<reference evidence="14 15" key="1">
    <citation type="submission" date="2018-06" db="EMBL/GenBank/DDBJ databases">
        <title>Genomic Encyclopedia of Archaeal and Bacterial Type Strains, Phase II (KMG-II): from individual species to whole genera.</title>
        <authorList>
            <person name="Goeker M."/>
        </authorList>
    </citation>
    <scope>NUCLEOTIDE SEQUENCE [LARGE SCALE GENOMIC DNA]</scope>
    <source>
        <strain evidence="14 15">DSM 19830</strain>
    </source>
</reference>
<protein>
    <recommendedName>
        <fullName evidence="4 13">Tetraacyldisaccharide 4'-kinase</fullName>
        <ecNumber evidence="3 13">2.7.1.130</ecNumber>
    </recommendedName>
    <alternativeName>
        <fullName evidence="12 13">Lipid A 4'-kinase</fullName>
    </alternativeName>
</protein>
<evidence type="ECO:0000256" key="13">
    <source>
        <dbReference type="HAMAP-Rule" id="MF_00409"/>
    </source>
</evidence>
<evidence type="ECO:0000256" key="1">
    <source>
        <dbReference type="ARBA" id="ARBA00002274"/>
    </source>
</evidence>
<dbReference type="OrthoDB" id="9766423at2"/>
<dbReference type="Pfam" id="PF02606">
    <property type="entry name" value="LpxK"/>
    <property type="match status" value="1"/>
</dbReference>
<organism evidence="14 15">
    <name type="scientific">Algoriphagus chordae</name>
    <dbReference type="NCBI Taxonomy" id="237019"/>
    <lineage>
        <taxon>Bacteria</taxon>
        <taxon>Pseudomonadati</taxon>
        <taxon>Bacteroidota</taxon>
        <taxon>Cytophagia</taxon>
        <taxon>Cytophagales</taxon>
        <taxon>Cyclobacteriaceae</taxon>
        <taxon>Algoriphagus</taxon>
    </lineage>
</organism>
<keyword evidence="6 13" id="KW-0441">Lipid A biosynthesis</keyword>
<sequence>MRWYAFLLYPFALIYDLVTRLRNWFFDLGWLKSEPSPIPSIVVGNLSMGGTGKTPMVEFLIRKLLAAQTVATLSRGYGRKTKGFLEANPGTSPAEIGDEPFQIYKKFGDKISVFVGEDRVAALAKIAAKSTAPELIILDDAFQHRYVTGDLKILLTTYQRPFYTDFLVPMGRLRESRTGAKRADLIVVTKCPEELTSAEKTSIIRQVEAYSSSSTPVLFSRISYEKPIALTDSKAFSPKIILLTGLANDQPLVNYVRGKYELLEVLSYPDHHDYAAVDFDKVRAVVKQHAAKNPVVLTTEKDAVKVKSNAPTGFLEEIPIFVLPIVISFSPEDELALAELIQQKVLKQDNI</sequence>
<accession>A0A2W7RF42</accession>
<dbReference type="GO" id="GO:0009029">
    <property type="term" value="F:lipid-A 4'-kinase activity"/>
    <property type="evidence" value="ECO:0007669"/>
    <property type="project" value="UniProtKB-UniRule"/>
</dbReference>
<keyword evidence="11 13" id="KW-0443">Lipid metabolism</keyword>
<dbReference type="UniPathway" id="UPA00359">
    <property type="reaction ID" value="UER00482"/>
</dbReference>
<keyword evidence="7 13" id="KW-0808">Transferase</keyword>
<evidence type="ECO:0000256" key="11">
    <source>
        <dbReference type="ARBA" id="ARBA00023098"/>
    </source>
</evidence>
<comment type="pathway">
    <text evidence="2 13">Glycolipid biosynthesis; lipid IV(A) biosynthesis; lipid IV(A) from (3R)-3-hydroxytetradecanoyl-[acyl-carrier-protein] and UDP-N-acetyl-alpha-D-glucosamine: step 6/6.</text>
</comment>
<dbReference type="GO" id="GO:0005524">
    <property type="term" value="F:ATP binding"/>
    <property type="evidence" value="ECO:0007669"/>
    <property type="project" value="UniProtKB-UniRule"/>
</dbReference>
<dbReference type="Proteomes" id="UP000248882">
    <property type="component" value="Unassembled WGS sequence"/>
</dbReference>
<evidence type="ECO:0000256" key="12">
    <source>
        <dbReference type="ARBA" id="ARBA00029757"/>
    </source>
</evidence>
<dbReference type="PANTHER" id="PTHR42724">
    <property type="entry name" value="TETRAACYLDISACCHARIDE 4'-KINASE"/>
    <property type="match status" value="1"/>
</dbReference>
<evidence type="ECO:0000256" key="10">
    <source>
        <dbReference type="ARBA" id="ARBA00022840"/>
    </source>
</evidence>